<evidence type="ECO:0000256" key="5">
    <source>
        <dbReference type="SAM" id="Phobius"/>
    </source>
</evidence>
<comment type="caution">
    <text evidence="7">The sequence shown here is derived from an EMBL/GenBank/DDBJ whole genome shotgun (WGS) entry which is preliminary data.</text>
</comment>
<keyword evidence="5" id="KW-0472">Membrane</keyword>
<gene>
    <name evidence="7" type="ORF">JOC58_004051</name>
</gene>
<evidence type="ECO:0000256" key="4">
    <source>
        <dbReference type="ARBA" id="ARBA00022842"/>
    </source>
</evidence>
<dbReference type="InterPro" id="IPR052041">
    <property type="entry name" value="Nucleic_acid_metab_PIN/TRAM"/>
</dbReference>
<keyword evidence="2" id="KW-0540">Nuclease</keyword>
<dbReference type="EMBL" id="JAVDQH010000022">
    <property type="protein sequence ID" value="MDR6246132.1"/>
    <property type="molecule type" value="Genomic_DNA"/>
</dbReference>
<keyword evidence="8" id="KW-1185">Reference proteome</keyword>
<evidence type="ECO:0000313" key="8">
    <source>
        <dbReference type="Proteomes" id="UP001185028"/>
    </source>
</evidence>
<keyword evidence="5" id="KW-1133">Transmembrane helix</keyword>
<proteinExistence type="predicted"/>
<sequence>MLDQLIQWNMVLWQGEGSPLRTFFEIALILMAALLLSLIIRRLLVVLEKRRLQVLAMPIDKVISASCGLLLGLVLGWLGASIVGWWEPMYEIVRTFLMLTLGYLGMRTGYERAGELLFRKQKITVAEQPDQDTPQPDAPQMPSKMVEEALPTTMPMISVIDANIAIDGRIEGVIECGFMNGIVIVPDFIVQELQWIADSSDTLRRQRGKKGLDTLTRLHTLPGIELEVATTHYSETLSADERLVQLAAARKAVLVTHDRNLEQIAGLHGIRVLSINRLAALLKPQLLAGELLQVQVTRAGKEAGQGIAHLEDGTMIVIEQGREYMGREVDVVITSVLQTANGKMIFARPHDPQIEQ</sequence>
<evidence type="ECO:0000313" key="7">
    <source>
        <dbReference type="EMBL" id="MDR6246132.1"/>
    </source>
</evidence>
<evidence type="ECO:0000256" key="1">
    <source>
        <dbReference type="ARBA" id="ARBA00001946"/>
    </source>
</evidence>
<keyword evidence="4" id="KW-0460">Magnesium</keyword>
<feature type="domain" description="TRAM" evidence="6">
    <location>
        <begin position="285"/>
        <end position="346"/>
    </location>
</feature>
<evidence type="ECO:0000256" key="2">
    <source>
        <dbReference type="ARBA" id="ARBA00022722"/>
    </source>
</evidence>
<keyword evidence="3" id="KW-0378">Hydrolase</keyword>
<dbReference type="SMART" id="SM00670">
    <property type="entry name" value="PINc"/>
    <property type="match status" value="1"/>
</dbReference>
<comment type="cofactor">
    <cofactor evidence="1">
        <name>Mg(2+)</name>
        <dbReference type="ChEBI" id="CHEBI:18420"/>
    </cofactor>
</comment>
<dbReference type="Proteomes" id="UP001185028">
    <property type="component" value="Unassembled WGS sequence"/>
</dbReference>
<dbReference type="Gene3D" id="3.40.50.1010">
    <property type="entry name" value="5'-nuclease"/>
    <property type="match status" value="1"/>
</dbReference>
<accession>A0ABU1J6D8</accession>
<organism evidence="7 8">
    <name type="scientific">Paenibacillus hunanensis</name>
    <dbReference type="NCBI Taxonomy" id="539262"/>
    <lineage>
        <taxon>Bacteria</taxon>
        <taxon>Bacillati</taxon>
        <taxon>Bacillota</taxon>
        <taxon>Bacilli</taxon>
        <taxon>Bacillales</taxon>
        <taxon>Paenibacillaceae</taxon>
        <taxon>Paenibacillus</taxon>
    </lineage>
</organism>
<reference evidence="7 8" key="1">
    <citation type="submission" date="2023-07" db="EMBL/GenBank/DDBJ databases">
        <title>Genomic Encyclopedia of Type Strains, Phase IV (KMG-IV): sequencing the most valuable type-strain genomes for metagenomic binning, comparative biology and taxonomic classification.</title>
        <authorList>
            <person name="Goeker M."/>
        </authorList>
    </citation>
    <scope>NUCLEOTIDE SEQUENCE [LARGE SCALE GENOMIC DNA]</scope>
    <source>
        <strain evidence="7 8">DSM 22170</strain>
    </source>
</reference>
<dbReference type="CDD" id="cd09877">
    <property type="entry name" value="PIN_YacL-like"/>
    <property type="match status" value="1"/>
</dbReference>
<evidence type="ECO:0000256" key="3">
    <source>
        <dbReference type="ARBA" id="ARBA00022801"/>
    </source>
</evidence>
<keyword evidence="5" id="KW-0812">Transmembrane</keyword>
<dbReference type="PROSITE" id="PS50926">
    <property type="entry name" value="TRAM"/>
    <property type="match status" value="1"/>
</dbReference>
<dbReference type="SUPFAM" id="SSF88723">
    <property type="entry name" value="PIN domain-like"/>
    <property type="match status" value="1"/>
</dbReference>
<dbReference type="PANTHER" id="PTHR11603:SF147">
    <property type="entry name" value="MEMBRANE PROTEIN"/>
    <property type="match status" value="1"/>
</dbReference>
<dbReference type="Pfam" id="PF01938">
    <property type="entry name" value="TRAM"/>
    <property type="match status" value="1"/>
</dbReference>
<feature type="transmembrane region" description="Helical" evidence="5">
    <location>
        <begin position="20"/>
        <end position="41"/>
    </location>
</feature>
<evidence type="ECO:0000259" key="6">
    <source>
        <dbReference type="PROSITE" id="PS50926"/>
    </source>
</evidence>
<dbReference type="RefSeq" id="WP_188777957.1">
    <property type="nucleotide sequence ID" value="NZ_BMMB01000012.1"/>
</dbReference>
<protein>
    <submittedName>
        <fullName evidence="7">Uncharacterized protein YacL</fullName>
    </submittedName>
</protein>
<dbReference type="InterPro" id="IPR002792">
    <property type="entry name" value="TRAM_dom"/>
</dbReference>
<dbReference type="PANTHER" id="PTHR11603">
    <property type="entry name" value="AAA FAMILY ATPASE"/>
    <property type="match status" value="1"/>
</dbReference>
<dbReference type="InterPro" id="IPR002716">
    <property type="entry name" value="PIN_dom"/>
</dbReference>
<name>A0ABU1J6D8_9BACL</name>
<feature type="transmembrane region" description="Helical" evidence="5">
    <location>
        <begin position="62"/>
        <end position="86"/>
    </location>
</feature>
<dbReference type="InterPro" id="IPR029060">
    <property type="entry name" value="PIN-like_dom_sf"/>
</dbReference>